<dbReference type="InterPro" id="IPR006620">
    <property type="entry name" value="Pro_4_hyd_alph"/>
</dbReference>
<organism evidence="7 8">
    <name type="scientific">Prymnesium parvum</name>
    <name type="common">Toxic golden alga</name>
    <dbReference type="NCBI Taxonomy" id="97485"/>
    <lineage>
        <taxon>Eukaryota</taxon>
        <taxon>Haptista</taxon>
        <taxon>Haptophyta</taxon>
        <taxon>Prymnesiophyceae</taxon>
        <taxon>Prymnesiales</taxon>
        <taxon>Prymnesiaceae</taxon>
        <taxon>Prymnesium</taxon>
    </lineage>
</organism>
<protein>
    <recommendedName>
        <fullName evidence="6">Prolyl 4-hydroxylase alpha subunit domain-containing protein</fullName>
    </recommendedName>
</protein>
<evidence type="ECO:0000256" key="1">
    <source>
        <dbReference type="ARBA" id="ARBA00001961"/>
    </source>
</evidence>
<dbReference type="AlphaFoldDB" id="A0AB34IYN4"/>
<evidence type="ECO:0000256" key="4">
    <source>
        <dbReference type="ARBA" id="ARBA00023002"/>
    </source>
</evidence>
<keyword evidence="5" id="KW-0408">Iron</keyword>
<dbReference type="Pfam" id="PF13640">
    <property type="entry name" value="2OG-FeII_Oxy_3"/>
    <property type="match status" value="1"/>
</dbReference>
<evidence type="ECO:0000256" key="5">
    <source>
        <dbReference type="ARBA" id="ARBA00023004"/>
    </source>
</evidence>
<evidence type="ECO:0000259" key="6">
    <source>
        <dbReference type="SMART" id="SM00702"/>
    </source>
</evidence>
<dbReference type="GO" id="GO:0031418">
    <property type="term" value="F:L-ascorbic acid binding"/>
    <property type="evidence" value="ECO:0007669"/>
    <property type="project" value="InterPro"/>
</dbReference>
<reference evidence="7 8" key="1">
    <citation type="journal article" date="2024" name="Science">
        <title>Giant polyketide synthase enzymes in the biosynthesis of giant marine polyether toxins.</title>
        <authorList>
            <person name="Fallon T.R."/>
            <person name="Shende V.V."/>
            <person name="Wierzbicki I.H."/>
            <person name="Pendleton A.L."/>
            <person name="Watervoot N.F."/>
            <person name="Auber R.P."/>
            <person name="Gonzalez D.J."/>
            <person name="Wisecaver J.H."/>
            <person name="Moore B.S."/>
        </authorList>
    </citation>
    <scope>NUCLEOTIDE SEQUENCE [LARGE SCALE GENOMIC DNA]</scope>
    <source>
        <strain evidence="7 8">12B1</strain>
    </source>
</reference>
<dbReference type="Gene3D" id="2.60.120.620">
    <property type="entry name" value="q2cbj1_9rhob like domain"/>
    <property type="match status" value="1"/>
</dbReference>
<dbReference type="InterPro" id="IPR044862">
    <property type="entry name" value="Pro_4_hyd_alph_FE2OG_OXY"/>
</dbReference>
<evidence type="ECO:0000313" key="8">
    <source>
        <dbReference type="Proteomes" id="UP001515480"/>
    </source>
</evidence>
<name>A0AB34IYN4_PRYPA</name>
<dbReference type="GO" id="GO:0005783">
    <property type="term" value="C:endoplasmic reticulum"/>
    <property type="evidence" value="ECO:0007669"/>
    <property type="project" value="TreeGrafter"/>
</dbReference>
<dbReference type="Proteomes" id="UP001515480">
    <property type="component" value="Unassembled WGS sequence"/>
</dbReference>
<keyword evidence="2" id="KW-0479">Metal-binding</keyword>
<sequence length="244" mass="26777">MAHASLAARASGRVLSRQPAVRVFDHLLTPAECARLRRLAAGHMAACEVRDSPRLRHRRSSTGCWLPRSDAAASAWRTLRPDPPDAALLAAIEAWVAAACGLPRGHGEPAQVLRYRAGELYALHPDFFDARDADELANGGQRRFTCLVYLSTVPHGAGGATHFPFAAESGERGLRIQPVAGRAVLFENCRRDGRVEPRSVHAGETVKRRVDPSTGNLVEKWVLTKWMREANFEVREDAGFGSVW</sequence>
<accession>A0AB34IYN4</accession>
<dbReference type="InterPro" id="IPR045054">
    <property type="entry name" value="P4HA-like"/>
</dbReference>
<keyword evidence="4" id="KW-0560">Oxidoreductase</keyword>
<keyword evidence="3" id="KW-0223">Dioxygenase</keyword>
<proteinExistence type="predicted"/>
<dbReference type="EMBL" id="JBGBPQ010000017">
    <property type="protein sequence ID" value="KAL1507845.1"/>
    <property type="molecule type" value="Genomic_DNA"/>
</dbReference>
<dbReference type="GO" id="GO:0005506">
    <property type="term" value="F:iron ion binding"/>
    <property type="evidence" value="ECO:0007669"/>
    <property type="project" value="InterPro"/>
</dbReference>
<dbReference type="PANTHER" id="PTHR10869">
    <property type="entry name" value="PROLYL 4-HYDROXYLASE ALPHA SUBUNIT"/>
    <property type="match status" value="1"/>
</dbReference>
<evidence type="ECO:0000256" key="3">
    <source>
        <dbReference type="ARBA" id="ARBA00022964"/>
    </source>
</evidence>
<dbReference type="SMART" id="SM00702">
    <property type="entry name" value="P4Hc"/>
    <property type="match status" value="1"/>
</dbReference>
<gene>
    <name evidence="7" type="ORF">AB1Y20_007453</name>
</gene>
<dbReference type="GO" id="GO:0004656">
    <property type="term" value="F:procollagen-proline 4-dioxygenase activity"/>
    <property type="evidence" value="ECO:0007669"/>
    <property type="project" value="TreeGrafter"/>
</dbReference>
<comment type="cofactor">
    <cofactor evidence="1">
        <name>L-ascorbate</name>
        <dbReference type="ChEBI" id="CHEBI:38290"/>
    </cofactor>
</comment>
<feature type="domain" description="Prolyl 4-hydroxylase alpha subunit" evidence="6">
    <location>
        <begin position="19"/>
        <end position="228"/>
    </location>
</feature>
<dbReference type="PANTHER" id="PTHR10869:SF246">
    <property type="entry name" value="TRANSMEMBRANE PROLYL 4-HYDROXYLASE"/>
    <property type="match status" value="1"/>
</dbReference>
<evidence type="ECO:0000313" key="7">
    <source>
        <dbReference type="EMBL" id="KAL1507845.1"/>
    </source>
</evidence>
<evidence type="ECO:0000256" key="2">
    <source>
        <dbReference type="ARBA" id="ARBA00022723"/>
    </source>
</evidence>
<keyword evidence="8" id="KW-1185">Reference proteome</keyword>
<comment type="caution">
    <text evidence="7">The sequence shown here is derived from an EMBL/GenBank/DDBJ whole genome shotgun (WGS) entry which is preliminary data.</text>
</comment>